<name>A0A4R1ML11_9FIRM</name>
<dbReference type="OrthoDB" id="9780718at2"/>
<proteinExistence type="predicted"/>
<dbReference type="Pfam" id="PF00672">
    <property type="entry name" value="HAMP"/>
    <property type="match status" value="1"/>
</dbReference>
<evidence type="ECO:0000256" key="12">
    <source>
        <dbReference type="ARBA" id="ARBA00023012"/>
    </source>
</evidence>
<dbReference type="InterPro" id="IPR050398">
    <property type="entry name" value="HssS/ArlS-like"/>
</dbReference>
<evidence type="ECO:0000256" key="14">
    <source>
        <dbReference type="SAM" id="Phobius"/>
    </source>
</evidence>
<dbReference type="AlphaFoldDB" id="A0A4R1ML11"/>
<keyword evidence="5" id="KW-0597">Phosphoprotein</keyword>
<keyword evidence="10" id="KW-0067">ATP-binding</keyword>
<keyword evidence="6" id="KW-0808">Transferase</keyword>
<dbReference type="InterPro" id="IPR005467">
    <property type="entry name" value="His_kinase_dom"/>
</dbReference>
<protein>
    <recommendedName>
        <fullName evidence="3">histidine kinase</fullName>
        <ecNumber evidence="3">2.7.13.3</ecNumber>
    </recommendedName>
</protein>
<keyword evidence="11 14" id="KW-1133">Transmembrane helix</keyword>
<evidence type="ECO:0000256" key="7">
    <source>
        <dbReference type="ARBA" id="ARBA00022692"/>
    </source>
</evidence>
<keyword evidence="13 14" id="KW-0472">Membrane</keyword>
<dbReference type="SUPFAM" id="SSF47384">
    <property type="entry name" value="Homodimeric domain of signal transducing histidine kinase"/>
    <property type="match status" value="1"/>
</dbReference>
<keyword evidence="4" id="KW-1003">Cell membrane</keyword>
<dbReference type="GO" id="GO:0000155">
    <property type="term" value="F:phosphorelay sensor kinase activity"/>
    <property type="evidence" value="ECO:0007669"/>
    <property type="project" value="InterPro"/>
</dbReference>
<accession>A0A4R1ML11</accession>
<keyword evidence="8" id="KW-0547">Nucleotide-binding</keyword>
<keyword evidence="9 17" id="KW-0418">Kinase</keyword>
<dbReference type="SMART" id="SM00388">
    <property type="entry name" value="HisKA"/>
    <property type="match status" value="1"/>
</dbReference>
<dbReference type="Proteomes" id="UP000294545">
    <property type="component" value="Unassembled WGS sequence"/>
</dbReference>
<evidence type="ECO:0000256" key="2">
    <source>
        <dbReference type="ARBA" id="ARBA00004651"/>
    </source>
</evidence>
<dbReference type="Pfam" id="PF00512">
    <property type="entry name" value="HisKA"/>
    <property type="match status" value="1"/>
</dbReference>
<dbReference type="PANTHER" id="PTHR45528:SF1">
    <property type="entry name" value="SENSOR HISTIDINE KINASE CPXA"/>
    <property type="match status" value="1"/>
</dbReference>
<comment type="subcellular location">
    <subcellularLocation>
        <location evidence="2">Cell membrane</location>
        <topology evidence="2">Multi-pass membrane protein</topology>
    </subcellularLocation>
</comment>
<dbReference type="EC" id="2.7.13.3" evidence="3"/>
<keyword evidence="12" id="KW-0902">Two-component regulatory system</keyword>
<dbReference type="Pfam" id="PF02518">
    <property type="entry name" value="HATPase_c"/>
    <property type="match status" value="1"/>
</dbReference>
<evidence type="ECO:0000259" key="16">
    <source>
        <dbReference type="PROSITE" id="PS50885"/>
    </source>
</evidence>
<dbReference type="RefSeq" id="WP_132282180.1">
    <property type="nucleotide sequence ID" value="NZ_SMGQ01000012.1"/>
</dbReference>
<dbReference type="EMBL" id="SMGQ01000012">
    <property type="protein sequence ID" value="TCK93267.1"/>
    <property type="molecule type" value="Genomic_DNA"/>
</dbReference>
<evidence type="ECO:0000256" key="10">
    <source>
        <dbReference type="ARBA" id="ARBA00022840"/>
    </source>
</evidence>
<feature type="transmembrane region" description="Helical" evidence="14">
    <location>
        <begin position="12"/>
        <end position="29"/>
    </location>
</feature>
<evidence type="ECO:0000256" key="6">
    <source>
        <dbReference type="ARBA" id="ARBA00022679"/>
    </source>
</evidence>
<sequence>MRNFKLSTQITLLYLSVVIMVIVTLAWVLPSQIKMFFVNEIYTTIEAEQQAFDVDNMSMMRGYSSNNNVRMVNHFVVNQYGEILLPNMNIQINLKFLEEVSRRVRIFRPIKGSYAFESSNDTLYYVIRRVEKDGVPSYLVSYMSELYADQVTQQMFHRVMMVTAIILSGGTTIFVLWVNYVVNPLKMMKKQVKNISLREWDTPLPIDRKDEIGELAQSIEIMKDHLKKQELAQQEMFQNISHDLKTPISIINNYAQSIIDNVYPYGSVEDTAKVISDEAEGMLEKVQSILHINRLNYLSQQKSTIETVNMKEILEHLKEKYKKQNEDIQWHLELEEVEFTGEKEQWYTALENIFSNMLRYANTTIIIQLKHKELTIKNDGEPIEKDIINTLFQPYVKGNKGSFGLGLSITAKICNLYGYEINANNEENEVVFVIRERGSER</sequence>
<dbReference type="InterPro" id="IPR036890">
    <property type="entry name" value="HATPase_C_sf"/>
</dbReference>
<evidence type="ECO:0000259" key="15">
    <source>
        <dbReference type="PROSITE" id="PS50109"/>
    </source>
</evidence>
<dbReference type="Gene3D" id="6.10.340.10">
    <property type="match status" value="1"/>
</dbReference>
<feature type="transmembrane region" description="Helical" evidence="14">
    <location>
        <begin position="159"/>
        <end position="182"/>
    </location>
</feature>
<dbReference type="SMART" id="SM00387">
    <property type="entry name" value="HATPase_c"/>
    <property type="match status" value="1"/>
</dbReference>
<evidence type="ECO:0000313" key="17">
    <source>
        <dbReference type="EMBL" id="TCK93267.1"/>
    </source>
</evidence>
<keyword evidence="7 14" id="KW-0812">Transmembrane</keyword>
<dbReference type="CDD" id="cd00082">
    <property type="entry name" value="HisKA"/>
    <property type="match status" value="1"/>
</dbReference>
<dbReference type="CDD" id="cd06225">
    <property type="entry name" value="HAMP"/>
    <property type="match status" value="1"/>
</dbReference>
<reference evidence="17 18" key="1">
    <citation type="submission" date="2019-03" db="EMBL/GenBank/DDBJ databases">
        <title>Genomic Encyclopedia of Type Strains, Phase IV (KMG-IV): sequencing the most valuable type-strain genomes for metagenomic binning, comparative biology and taxonomic classification.</title>
        <authorList>
            <person name="Goeker M."/>
        </authorList>
    </citation>
    <scope>NUCLEOTIDE SEQUENCE [LARGE SCALE GENOMIC DNA]</scope>
    <source>
        <strain evidence="17 18">DSM 24176</strain>
    </source>
</reference>
<evidence type="ECO:0000256" key="1">
    <source>
        <dbReference type="ARBA" id="ARBA00000085"/>
    </source>
</evidence>
<evidence type="ECO:0000313" key="18">
    <source>
        <dbReference type="Proteomes" id="UP000294545"/>
    </source>
</evidence>
<evidence type="ECO:0000256" key="4">
    <source>
        <dbReference type="ARBA" id="ARBA00022475"/>
    </source>
</evidence>
<evidence type="ECO:0000256" key="3">
    <source>
        <dbReference type="ARBA" id="ARBA00012438"/>
    </source>
</evidence>
<dbReference type="PANTHER" id="PTHR45528">
    <property type="entry name" value="SENSOR HISTIDINE KINASE CPXA"/>
    <property type="match status" value="1"/>
</dbReference>
<evidence type="ECO:0000256" key="13">
    <source>
        <dbReference type="ARBA" id="ARBA00023136"/>
    </source>
</evidence>
<dbReference type="InterPro" id="IPR036097">
    <property type="entry name" value="HisK_dim/P_sf"/>
</dbReference>
<feature type="domain" description="Histidine kinase" evidence="15">
    <location>
        <begin position="239"/>
        <end position="440"/>
    </location>
</feature>
<dbReference type="GO" id="GO:0005886">
    <property type="term" value="C:plasma membrane"/>
    <property type="evidence" value="ECO:0007669"/>
    <property type="project" value="UniProtKB-SubCell"/>
</dbReference>
<dbReference type="InterPro" id="IPR003661">
    <property type="entry name" value="HisK_dim/P_dom"/>
</dbReference>
<keyword evidence="18" id="KW-1185">Reference proteome</keyword>
<evidence type="ECO:0000256" key="5">
    <source>
        <dbReference type="ARBA" id="ARBA00022553"/>
    </source>
</evidence>
<dbReference type="GO" id="GO:0005524">
    <property type="term" value="F:ATP binding"/>
    <property type="evidence" value="ECO:0007669"/>
    <property type="project" value="UniProtKB-KW"/>
</dbReference>
<dbReference type="SUPFAM" id="SSF158472">
    <property type="entry name" value="HAMP domain-like"/>
    <property type="match status" value="1"/>
</dbReference>
<dbReference type="PROSITE" id="PS50885">
    <property type="entry name" value="HAMP"/>
    <property type="match status" value="1"/>
</dbReference>
<comment type="catalytic activity">
    <reaction evidence="1">
        <text>ATP + protein L-histidine = ADP + protein N-phospho-L-histidine.</text>
        <dbReference type="EC" id="2.7.13.3"/>
    </reaction>
</comment>
<evidence type="ECO:0000256" key="8">
    <source>
        <dbReference type="ARBA" id="ARBA00022741"/>
    </source>
</evidence>
<comment type="caution">
    <text evidence="17">The sequence shown here is derived from an EMBL/GenBank/DDBJ whole genome shotgun (WGS) entry which is preliminary data.</text>
</comment>
<dbReference type="Gene3D" id="3.30.565.10">
    <property type="entry name" value="Histidine kinase-like ATPase, C-terminal domain"/>
    <property type="match status" value="1"/>
</dbReference>
<dbReference type="SUPFAM" id="SSF55874">
    <property type="entry name" value="ATPase domain of HSP90 chaperone/DNA topoisomerase II/histidine kinase"/>
    <property type="match status" value="1"/>
</dbReference>
<gene>
    <name evidence="17" type="ORF">EDC19_1458</name>
</gene>
<dbReference type="InterPro" id="IPR003594">
    <property type="entry name" value="HATPase_dom"/>
</dbReference>
<dbReference type="PROSITE" id="PS50109">
    <property type="entry name" value="HIS_KIN"/>
    <property type="match status" value="1"/>
</dbReference>
<evidence type="ECO:0000256" key="9">
    <source>
        <dbReference type="ARBA" id="ARBA00022777"/>
    </source>
</evidence>
<feature type="domain" description="HAMP" evidence="16">
    <location>
        <begin position="179"/>
        <end position="231"/>
    </location>
</feature>
<organism evidence="17 18">
    <name type="scientific">Natranaerovirga hydrolytica</name>
    <dbReference type="NCBI Taxonomy" id="680378"/>
    <lineage>
        <taxon>Bacteria</taxon>
        <taxon>Bacillati</taxon>
        <taxon>Bacillota</taxon>
        <taxon>Clostridia</taxon>
        <taxon>Lachnospirales</taxon>
        <taxon>Natranaerovirgaceae</taxon>
        <taxon>Natranaerovirga</taxon>
    </lineage>
</organism>
<dbReference type="Gene3D" id="1.10.287.130">
    <property type="match status" value="1"/>
</dbReference>
<dbReference type="SMART" id="SM00304">
    <property type="entry name" value="HAMP"/>
    <property type="match status" value="1"/>
</dbReference>
<dbReference type="InterPro" id="IPR003660">
    <property type="entry name" value="HAMP_dom"/>
</dbReference>
<evidence type="ECO:0000256" key="11">
    <source>
        <dbReference type="ARBA" id="ARBA00022989"/>
    </source>
</evidence>